<keyword evidence="2" id="KW-0808">Transferase</keyword>
<accession>A0ABZ1U575</accession>
<name>A0ABZ1U575_9ACTN</name>
<dbReference type="InterPro" id="IPR007434">
    <property type="entry name" value="FemAB-like"/>
</dbReference>
<dbReference type="RefSeq" id="WP_328956964.1">
    <property type="nucleotide sequence ID" value="NZ_CP108110.1"/>
</dbReference>
<reference evidence="2" key="1">
    <citation type="submission" date="2022-10" db="EMBL/GenBank/DDBJ databases">
        <title>The complete genomes of actinobacterial strains from the NBC collection.</title>
        <authorList>
            <person name="Joergensen T.S."/>
            <person name="Alvarez Arevalo M."/>
            <person name="Sterndorff E.B."/>
            <person name="Faurdal D."/>
            <person name="Vuksanovic O."/>
            <person name="Mourched A.-S."/>
            <person name="Charusanti P."/>
            <person name="Shaw S."/>
            <person name="Blin K."/>
            <person name="Weber T."/>
        </authorList>
    </citation>
    <scope>NUCLEOTIDE SEQUENCE</scope>
    <source>
        <strain evidence="2">NBC_00222</strain>
    </source>
</reference>
<sequence length="377" mass="41817">MSPTALRTEVRPVAEVAPDLWTGFGPGVPFYAGHRWLTCAAEATGEEVLAVTVGDGRRLLAAVPAWVTTGRENPFLQPERLLPTADPAGRPYLCVATKKAYTSPLLTAPGADRPEVLARLLDGVRRVVRERDLAGAVALYADTATVRRWHPVLADRHPVLLDVDASVERLPAEFAGHPLAVASKRRREVQREWRVFEGAGYRLGVEHLADCLDEFVPLAANLERKHGNPVDEDGLRHTLEVQARHCRDDDLVFTARRDGRLVVACLAYTDRDTVYSRMFAMDYEAAGQAFEYFGLAYYLPVRHAVEHGFRRVNLGMSTVAAKIARGAEVRPLWALDLGERPLWTPDRARAANADRRAALDPRAGAPETADTDPRWPW</sequence>
<evidence type="ECO:0000256" key="1">
    <source>
        <dbReference type="SAM" id="MobiDB-lite"/>
    </source>
</evidence>
<feature type="region of interest" description="Disordered" evidence="1">
    <location>
        <begin position="353"/>
        <end position="377"/>
    </location>
</feature>
<keyword evidence="2" id="KW-0012">Acyltransferase</keyword>
<protein>
    <submittedName>
        <fullName evidence="2">GNAT family N-acetyltransferase</fullName>
        <ecNumber evidence="2">2.3.1.-</ecNumber>
    </submittedName>
</protein>
<dbReference type="SUPFAM" id="SSF55729">
    <property type="entry name" value="Acyl-CoA N-acyltransferases (Nat)"/>
    <property type="match status" value="1"/>
</dbReference>
<dbReference type="EMBL" id="CP108110">
    <property type="protein sequence ID" value="WUQ86337.1"/>
    <property type="molecule type" value="Genomic_DNA"/>
</dbReference>
<dbReference type="Proteomes" id="UP001432222">
    <property type="component" value="Chromosome"/>
</dbReference>
<evidence type="ECO:0000313" key="2">
    <source>
        <dbReference type="EMBL" id="WUQ86337.1"/>
    </source>
</evidence>
<gene>
    <name evidence="2" type="ORF">OHA16_27330</name>
</gene>
<dbReference type="InterPro" id="IPR016181">
    <property type="entry name" value="Acyl_CoA_acyltransferase"/>
</dbReference>
<dbReference type="EC" id="2.3.1.-" evidence="2"/>
<evidence type="ECO:0000313" key="3">
    <source>
        <dbReference type="Proteomes" id="UP001432222"/>
    </source>
</evidence>
<proteinExistence type="predicted"/>
<keyword evidence="3" id="KW-1185">Reference proteome</keyword>
<dbReference type="Gene3D" id="3.40.630.30">
    <property type="match status" value="1"/>
</dbReference>
<dbReference type="Pfam" id="PF04339">
    <property type="entry name" value="FemAB_like"/>
    <property type="match status" value="1"/>
</dbReference>
<organism evidence="2 3">
    <name type="scientific">Kitasatospora purpeofusca</name>
    <dbReference type="NCBI Taxonomy" id="67352"/>
    <lineage>
        <taxon>Bacteria</taxon>
        <taxon>Bacillati</taxon>
        <taxon>Actinomycetota</taxon>
        <taxon>Actinomycetes</taxon>
        <taxon>Kitasatosporales</taxon>
        <taxon>Streptomycetaceae</taxon>
        <taxon>Kitasatospora</taxon>
    </lineage>
</organism>
<dbReference type="GO" id="GO:0016746">
    <property type="term" value="F:acyltransferase activity"/>
    <property type="evidence" value="ECO:0007669"/>
    <property type="project" value="UniProtKB-KW"/>
</dbReference>